<dbReference type="Proteomes" id="UP000323000">
    <property type="component" value="Chromosome 8"/>
</dbReference>
<feature type="region of interest" description="Disordered" evidence="1">
    <location>
        <begin position="92"/>
        <end position="117"/>
    </location>
</feature>
<dbReference type="AlphaFoldDB" id="A0A5C7HI28"/>
<organism evidence="2 3">
    <name type="scientific">Acer yangbiense</name>
    <dbReference type="NCBI Taxonomy" id="1000413"/>
    <lineage>
        <taxon>Eukaryota</taxon>
        <taxon>Viridiplantae</taxon>
        <taxon>Streptophyta</taxon>
        <taxon>Embryophyta</taxon>
        <taxon>Tracheophyta</taxon>
        <taxon>Spermatophyta</taxon>
        <taxon>Magnoliopsida</taxon>
        <taxon>eudicotyledons</taxon>
        <taxon>Gunneridae</taxon>
        <taxon>Pentapetalae</taxon>
        <taxon>rosids</taxon>
        <taxon>malvids</taxon>
        <taxon>Sapindales</taxon>
        <taxon>Sapindaceae</taxon>
        <taxon>Hippocastanoideae</taxon>
        <taxon>Acereae</taxon>
        <taxon>Acer</taxon>
    </lineage>
</organism>
<evidence type="ECO:0000256" key="1">
    <source>
        <dbReference type="SAM" id="MobiDB-lite"/>
    </source>
</evidence>
<evidence type="ECO:0000313" key="3">
    <source>
        <dbReference type="Proteomes" id="UP000323000"/>
    </source>
</evidence>
<accession>A0A5C7HI28</accession>
<protein>
    <submittedName>
        <fullName evidence="2">Uncharacterized protein</fullName>
    </submittedName>
</protein>
<dbReference type="OrthoDB" id="10613854at2759"/>
<dbReference type="EMBL" id="VAHF01000008">
    <property type="protein sequence ID" value="TXG56700.1"/>
    <property type="molecule type" value="Genomic_DNA"/>
</dbReference>
<sequence length="117" mass="13454">MAVEMSGRRDGSVEDSIWVAMDFFELLKRERKAEVVDELDGSGFKVSNRVWWRAERRSSINWCFFCRDSHDHTFEIVSELGVLVQQSAWRSRRRSPQRGGRLDRCDLGGGGGCGREV</sequence>
<comment type="caution">
    <text evidence="2">The sequence shown here is derived from an EMBL/GenBank/DDBJ whole genome shotgun (WGS) entry which is preliminary data.</text>
</comment>
<proteinExistence type="predicted"/>
<reference evidence="3" key="1">
    <citation type="journal article" date="2019" name="Gigascience">
        <title>De novo genome assembly of the endangered Acer yangbiense, a plant species with extremely small populations endemic to Yunnan Province, China.</title>
        <authorList>
            <person name="Yang J."/>
            <person name="Wariss H.M."/>
            <person name="Tao L."/>
            <person name="Zhang R."/>
            <person name="Yun Q."/>
            <person name="Hollingsworth P."/>
            <person name="Dao Z."/>
            <person name="Luo G."/>
            <person name="Guo H."/>
            <person name="Ma Y."/>
            <person name="Sun W."/>
        </authorList>
    </citation>
    <scope>NUCLEOTIDE SEQUENCE [LARGE SCALE GENOMIC DNA]</scope>
    <source>
        <strain evidence="3">cv. Malutang</strain>
    </source>
</reference>
<feature type="compositionally biased region" description="Gly residues" evidence="1">
    <location>
        <begin position="107"/>
        <end position="117"/>
    </location>
</feature>
<evidence type="ECO:0000313" key="2">
    <source>
        <dbReference type="EMBL" id="TXG56700.1"/>
    </source>
</evidence>
<name>A0A5C7HI28_9ROSI</name>
<gene>
    <name evidence="2" type="ORF">EZV62_018013</name>
</gene>
<keyword evidence="3" id="KW-1185">Reference proteome</keyword>